<reference evidence="3 4" key="1">
    <citation type="submission" date="2018-06" db="EMBL/GenBank/DDBJ databases">
        <title>Halonotius sp. F13-13 a new haloarchaeeon isolated from a solar saltern from Isla Cristina, Huelva, Spain.</title>
        <authorList>
            <person name="Duran-Viseras A."/>
            <person name="Sanchez-Porro C."/>
            <person name="Ventosa A."/>
        </authorList>
    </citation>
    <scope>NUCLEOTIDE SEQUENCE [LARGE SCALE GENOMIC DNA]</scope>
    <source>
        <strain evidence="3 4">CECT 7525</strain>
    </source>
</reference>
<dbReference type="InterPro" id="IPR058426">
    <property type="entry name" value="DUF8113"/>
</dbReference>
<dbReference type="AlphaFoldDB" id="A0A3A6QRP0"/>
<dbReference type="Pfam" id="PF26418">
    <property type="entry name" value="DUF8113"/>
    <property type="match status" value="1"/>
</dbReference>
<proteinExistence type="predicted"/>
<dbReference type="EMBL" id="QMDW01000002">
    <property type="protein sequence ID" value="RJX51498.1"/>
    <property type="molecule type" value="Genomic_DNA"/>
</dbReference>
<evidence type="ECO:0000256" key="1">
    <source>
        <dbReference type="SAM" id="MobiDB-lite"/>
    </source>
</evidence>
<comment type="caution">
    <text evidence="3">The sequence shown here is derived from an EMBL/GenBank/DDBJ whole genome shotgun (WGS) entry which is preliminary data.</text>
</comment>
<dbReference type="Proteomes" id="UP000281564">
    <property type="component" value="Unassembled WGS sequence"/>
</dbReference>
<accession>A0A3A6QRP0</accession>
<feature type="region of interest" description="Disordered" evidence="1">
    <location>
        <begin position="102"/>
        <end position="125"/>
    </location>
</feature>
<name>A0A3A6QRP0_9EURY</name>
<feature type="domain" description="DUF8113" evidence="2">
    <location>
        <begin position="1"/>
        <end position="90"/>
    </location>
</feature>
<dbReference type="RefSeq" id="WP_120083021.1">
    <property type="nucleotide sequence ID" value="NZ_QMDW01000002.1"/>
</dbReference>
<keyword evidence="4" id="KW-1185">Reference proteome</keyword>
<evidence type="ECO:0000313" key="4">
    <source>
        <dbReference type="Proteomes" id="UP000281564"/>
    </source>
</evidence>
<gene>
    <name evidence="3" type="ORF">DP106_02050</name>
</gene>
<dbReference type="OrthoDB" id="342753at2157"/>
<evidence type="ECO:0000259" key="2">
    <source>
        <dbReference type="Pfam" id="PF26418"/>
    </source>
</evidence>
<protein>
    <recommendedName>
        <fullName evidence="2">DUF8113 domain-containing protein</fullName>
    </recommendedName>
</protein>
<organism evidence="3 4">
    <name type="scientific">Halonotius pteroides</name>
    <dbReference type="NCBI Taxonomy" id="268735"/>
    <lineage>
        <taxon>Archaea</taxon>
        <taxon>Methanobacteriati</taxon>
        <taxon>Methanobacteriota</taxon>
        <taxon>Stenosarchaea group</taxon>
        <taxon>Halobacteria</taxon>
        <taxon>Halobacteriales</taxon>
        <taxon>Haloferacaceae</taxon>
        <taxon>Halonotius</taxon>
    </lineage>
</organism>
<sequence length="125" mass="13257">MSDRTDFTADRDRARTLLDNDDITGLHLGVIRDDQTVDTVIARDPASDYDPRIHTLSLLATHIRAVAAEAGADYDAVAADAAAIAGQLDELPIEGAADEIDEAVTGADNPADQTNGVDDDTTHEE</sequence>
<evidence type="ECO:0000313" key="3">
    <source>
        <dbReference type="EMBL" id="RJX51498.1"/>
    </source>
</evidence>